<dbReference type="STRING" id="194963.SAMCFNEI73_Ch3528"/>
<name>A0A1L3LRQ8_9HYPH</name>
<evidence type="ECO:0000313" key="2">
    <source>
        <dbReference type="Proteomes" id="UP000182306"/>
    </source>
</evidence>
<accession>A0A1L3LRQ8</accession>
<gene>
    <name evidence="1" type="ORF">SAMCFNEI73_Ch3528</name>
</gene>
<dbReference type="AlphaFoldDB" id="A0A1L3LRQ8"/>
<sequence length="59" mass="6629">MGQGKDLIGAAPMRTDRIYTRAACEMYPLSGEDFQIPIRKTSMQNRKSPVILDSTAIQR</sequence>
<dbReference type="KEGG" id="same:SAMCFNEI73_Ch3528"/>
<protein>
    <submittedName>
        <fullName evidence="1">Uncharacterized protein</fullName>
    </submittedName>
</protein>
<dbReference type="Proteomes" id="UP000182306">
    <property type="component" value="Chromosome"/>
</dbReference>
<keyword evidence="2" id="KW-1185">Reference proteome</keyword>
<evidence type="ECO:0000313" key="1">
    <source>
        <dbReference type="EMBL" id="APG92780.1"/>
    </source>
</evidence>
<proteinExistence type="predicted"/>
<dbReference type="EMBL" id="CP013107">
    <property type="protein sequence ID" value="APG92780.1"/>
    <property type="molecule type" value="Genomic_DNA"/>
</dbReference>
<reference evidence="1 2" key="1">
    <citation type="submission" date="2015-10" db="EMBL/GenBank/DDBJ databases">
        <title>Genomic differences between typical nodule nitrogen-fixing rhizobial strains and those coming from bean seeds.</title>
        <authorList>
            <person name="Peralta H."/>
            <person name="Aguilar-Vera A."/>
            <person name="Diaz R."/>
            <person name="Mora Y."/>
            <person name="Martinez-Batallar G."/>
            <person name="Salazar E."/>
            <person name="Vargas-Lagunas C."/>
            <person name="Encarnacion S."/>
            <person name="Girard L."/>
            <person name="Mora J."/>
        </authorList>
    </citation>
    <scope>NUCLEOTIDE SEQUENCE [LARGE SCALE GENOMIC DNA]</scope>
    <source>
        <strain evidence="1 2">CFNEI 73</strain>
    </source>
</reference>
<organism evidence="1 2">
    <name type="scientific">Sinorhizobium americanum</name>
    <dbReference type="NCBI Taxonomy" id="194963"/>
    <lineage>
        <taxon>Bacteria</taxon>
        <taxon>Pseudomonadati</taxon>
        <taxon>Pseudomonadota</taxon>
        <taxon>Alphaproteobacteria</taxon>
        <taxon>Hyphomicrobiales</taxon>
        <taxon>Rhizobiaceae</taxon>
        <taxon>Sinorhizobium/Ensifer group</taxon>
        <taxon>Sinorhizobium</taxon>
    </lineage>
</organism>